<reference evidence="1" key="1">
    <citation type="journal article" date="2015" name="Nature">
        <title>Complex archaea that bridge the gap between prokaryotes and eukaryotes.</title>
        <authorList>
            <person name="Spang A."/>
            <person name="Saw J.H."/>
            <person name="Jorgensen S.L."/>
            <person name="Zaremba-Niedzwiedzka K."/>
            <person name="Martijn J."/>
            <person name="Lind A.E."/>
            <person name="van Eijk R."/>
            <person name="Schleper C."/>
            <person name="Guy L."/>
            <person name="Ettema T.J."/>
        </authorList>
    </citation>
    <scope>NUCLEOTIDE SEQUENCE</scope>
</reference>
<organism evidence="1">
    <name type="scientific">marine sediment metagenome</name>
    <dbReference type="NCBI Taxonomy" id="412755"/>
    <lineage>
        <taxon>unclassified sequences</taxon>
        <taxon>metagenomes</taxon>
        <taxon>ecological metagenomes</taxon>
    </lineage>
</organism>
<dbReference type="EMBL" id="LAZR01054848">
    <property type="protein sequence ID" value="KKK77665.1"/>
    <property type="molecule type" value="Genomic_DNA"/>
</dbReference>
<comment type="caution">
    <text evidence="1">The sequence shown here is derived from an EMBL/GenBank/DDBJ whole genome shotgun (WGS) entry which is preliminary data.</text>
</comment>
<protein>
    <submittedName>
        <fullName evidence="1">Uncharacterized protein</fullName>
    </submittedName>
</protein>
<accession>A0A0F8YV36</accession>
<feature type="non-terminal residue" evidence="1">
    <location>
        <position position="1"/>
    </location>
</feature>
<gene>
    <name evidence="1" type="ORF">LCGC14_2851280</name>
</gene>
<sequence>MIGVMNDYMEARLNWGEMIVNIAPQNRGNFPKPTLWDKSPQMNNIRQELGKLKVDESSINRARTYNAKSRTFMRY</sequence>
<dbReference type="AlphaFoldDB" id="A0A0F8YV36"/>
<evidence type="ECO:0000313" key="1">
    <source>
        <dbReference type="EMBL" id="KKK77665.1"/>
    </source>
</evidence>
<proteinExistence type="predicted"/>
<name>A0A0F8YV36_9ZZZZ</name>